<dbReference type="AlphaFoldDB" id="U5DB55"/>
<dbReference type="EMBL" id="KI392069">
    <property type="protein sequence ID" value="ERN19460.1"/>
    <property type="molecule type" value="Genomic_DNA"/>
</dbReference>
<reference evidence="3" key="1">
    <citation type="journal article" date="2013" name="Science">
        <title>The Amborella genome and the evolution of flowering plants.</title>
        <authorList>
            <consortium name="Amborella Genome Project"/>
        </authorList>
    </citation>
    <scope>NUCLEOTIDE SEQUENCE [LARGE SCALE GENOMIC DNA]</scope>
</reference>
<evidence type="ECO:0000313" key="2">
    <source>
        <dbReference type="EMBL" id="ERN19460.1"/>
    </source>
</evidence>
<feature type="compositionally biased region" description="Polar residues" evidence="1">
    <location>
        <begin position="35"/>
        <end position="45"/>
    </location>
</feature>
<evidence type="ECO:0008006" key="4">
    <source>
        <dbReference type="Google" id="ProtNLM"/>
    </source>
</evidence>
<evidence type="ECO:0000313" key="3">
    <source>
        <dbReference type="Proteomes" id="UP000017836"/>
    </source>
</evidence>
<organism evidence="2 3">
    <name type="scientific">Amborella trichopoda</name>
    <dbReference type="NCBI Taxonomy" id="13333"/>
    <lineage>
        <taxon>Eukaryota</taxon>
        <taxon>Viridiplantae</taxon>
        <taxon>Streptophyta</taxon>
        <taxon>Embryophyta</taxon>
        <taxon>Tracheophyta</taxon>
        <taxon>Spermatophyta</taxon>
        <taxon>Magnoliopsida</taxon>
        <taxon>Amborellales</taxon>
        <taxon>Amborellaceae</taxon>
        <taxon>Amborella</taxon>
    </lineage>
</organism>
<dbReference type="Gramene" id="ERN19460">
    <property type="protein sequence ID" value="ERN19460"/>
    <property type="gene ID" value="AMTR_s00069p00184930"/>
</dbReference>
<accession>U5DB55</accession>
<dbReference type="HOGENOM" id="CLU_1940968_0_0_1"/>
<evidence type="ECO:0000256" key="1">
    <source>
        <dbReference type="SAM" id="MobiDB-lite"/>
    </source>
</evidence>
<proteinExistence type="predicted"/>
<gene>
    <name evidence="2" type="ORF">AMTR_s00069p00184930</name>
</gene>
<keyword evidence="3" id="KW-1185">Reference proteome</keyword>
<protein>
    <recommendedName>
        <fullName evidence="4">Mitochondrial protein</fullName>
    </recommendedName>
</protein>
<sequence length="130" mass="14643">MITDSSSNPTKEELESTEKQLTMYTQKKNKDKSDVNNQPQLFDSSSAITHVPSQLNLPIDLRKEKKTRTSHPISKFVSYASLSRSFHAYLCSTSSVPILTKVADALAQPQWKAAIIDQMIALEKQQKDNM</sequence>
<name>U5DB55_AMBTC</name>
<dbReference type="Proteomes" id="UP000017836">
    <property type="component" value="Unassembled WGS sequence"/>
</dbReference>
<feature type="region of interest" description="Disordered" evidence="1">
    <location>
        <begin position="1"/>
        <end position="45"/>
    </location>
</feature>